<accession>A0ABR1GJ15</accession>
<evidence type="ECO:0000313" key="3">
    <source>
        <dbReference type="Proteomes" id="UP001498476"/>
    </source>
</evidence>
<protein>
    <submittedName>
        <fullName evidence="2">Uncharacterized protein</fullName>
    </submittedName>
</protein>
<name>A0ABR1GJ15_9HYPO</name>
<keyword evidence="3" id="KW-1185">Reference proteome</keyword>
<feature type="compositionally biased region" description="Acidic residues" evidence="1">
    <location>
        <begin position="139"/>
        <end position="149"/>
    </location>
</feature>
<organism evidence="2 3">
    <name type="scientific">Neonectria punicea</name>
    <dbReference type="NCBI Taxonomy" id="979145"/>
    <lineage>
        <taxon>Eukaryota</taxon>
        <taxon>Fungi</taxon>
        <taxon>Dikarya</taxon>
        <taxon>Ascomycota</taxon>
        <taxon>Pezizomycotina</taxon>
        <taxon>Sordariomycetes</taxon>
        <taxon>Hypocreomycetidae</taxon>
        <taxon>Hypocreales</taxon>
        <taxon>Nectriaceae</taxon>
        <taxon>Neonectria</taxon>
    </lineage>
</organism>
<comment type="caution">
    <text evidence="2">The sequence shown here is derived from an EMBL/GenBank/DDBJ whole genome shotgun (WGS) entry which is preliminary data.</text>
</comment>
<reference evidence="2 3" key="1">
    <citation type="journal article" date="2025" name="Microbiol. Resour. Announc.">
        <title>Draft genome sequences for Neonectria magnoliae and Neonectria punicea, canker pathogens of Liriodendron tulipifera and Acer saccharum in West Virginia.</title>
        <authorList>
            <person name="Petronek H.M."/>
            <person name="Kasson M.T."/>
            <person name="Metheny A.M."/>
            <person name="Stauder C.M."/>
            <person name="Lovett B."/>
            <person name="Lynch S.C."/>
            <person name="Garnas J.R."/>
            <person name="Kasson L.R."/>
            <person name="Stajich J.E."/>
        </authorList>
    </citation>
    <scope>NUCLEOTIDE SEQUENCE [LARGE SCALE GENOMIC DNA]</scope>
    <source>
        <strain evidence="2 3">NRRL 64653</strain>
    </source>
</reference>
<evidence type="ECO:0000256" key="1">
    <source>
        <dbReference type="SAM" id="MobiDB-lite"/>
    </source>
</evidence>
<proteinExistence type="predicted"/>
<feature type="region of interest" description="Disordered" evidence="1">
    <location>
        <begin position="98"/>
        <end position="158"/>
    </location>
</feature>
<evidence type="ECO:0000313" key="2">
    <source>
        <dbReference type="EMBL" id="KAK7398252.1"/>
    </source>
</evidence>
<dbReference type="EMBL" id="JAZAVJ010000357">
    <property type="protein sequence ID" value="KAK7398252.1"/>
    <property type="molecule type" value="Genomic_DNA"/>
</dbReference>
<dbReference type="Proteomes" id="UP001498476">
    <property type="component" value="Unassembled WGS sequence"/>
</dbReference>
<feature type="compositionally biased region" description="Polar residues" evidence="1">
    <location>
        <begin position="102"/>
        <end position="112"/>
    </location>
</feature>
<gene>
    <name evidence="2" type="ORF">QQX98_012365</name>
</gene>
<sequence>MTGTAALGVAELVGVAAAIEVVSGLVGAVSGGAAITAAGTTAAVAGTGAATGAGVATAATAIAATAGGVAFAPVAAVGVLLGAGYALISQGGDIAAQPGVQAATSSPTTKSRSQPDETAADSSQTAIPSPPGPSRGPEDDGNEPSDDDSDQHHPRLKKPIFIPKSLLEDLLKTHGRAIHRKLKRLTRDYQGTIWKNQDFRIDAGSTLHGRPNFKTWNLQVNRHPMSDAAKALKSKFGTHKKLLWGAFDVDKAPKYATWVEHILELFNQ</sequence>